<dbReference type="SUPFAM" id="SSF48452">
    <property type="entry name" value="TPR-like"/>
    <property type="match status" value="3"/>
</dbReference>
<dbReference type="Proteomes" id="UP000272400">
    <property type="component" value="Unassembled WGS sequence"/>
</dbReference>
<evidence type="ECO:0000256" key="2">
    <source>
        <dbReference type="SAM" id="MobiDB-lite"/>
    </source>
</evidence>
<dbReference type="Pfam" id="PF13424">
    <property type="entry name" value="TPR_12"/>
    <property type="match status" value="1"/>
</dbReference>
<dbReference type="Gene3D" id="1.25.40.10">
    <property type="entry name" value="Tetratricopeptide repeat domain"/>
    <property type="match status" value="5"/>
</dbReference>
<feature type="region of interest" description="Disordered" evidence="2">
    <location>
        <begin position="887"/>
        <end position="908"/>
    </location>
</feature>
<organism evidence="3 4">
    <name type="scientific">Actinocorallia herbida</name>
    <dbReference type="NCBI Taxonomy" id="58109"/>
    <lineage>
        <taxon>Bacteria</taxon>
        <taxon>Bacillati</taxon>
        <taxon>Actinomycetota</taxon>
        <taxon>Actinomycetes</taxon>
        <taxon>Streptosporangiales</taxon>
        <taxon>Thermomonosporaceae</taxon>
        <taxon>Actinocorallia</taxon>
    </lineage>
</organism>
<comment type="caution">
    <text evidence="3">The sequence shown here is derived from an EMBL/GenBank/DDBJ whole genome shotgun (WGS) entry which is preliminary data.</text>
</comment>
<dbReference type="OrthoDB" id="3544480at2"/>
<evidence type="ECO:0000256" key="1">
    <source>
        <dbReference type="SAM" id="Coils"/>
    </source>
</evidence>
<keyword evidence="1" id="KW-0175">Coiled coil</keyword>
<dbReference type="PANTHER" id="PTHR19959">
    <property type="entry name" value="KINESIN LIGHT CHAIN"/>
    <property type="match status" value="1"/>
</dbReference>
<sequence>MQLAFDDPAILRAELARGLGDLAAALARAGDRPREIIARRVLAGLLPPGLPLAGVLRDLAAAHAASGDLEEAVAVRGRAFRLLESLAAEDERRWPDVLADAEAYTELLAEADRPTDAAVVSRRVVRGLALLLADGREGLRPEYARSLRLWGDSLAGDDEYVEAADAVRQSAEQFRLLGDRYSAALSLARVSSLQALLDDLEGALDSSREALAEVQALAREDVDGDWRMTRCSAVQTVASRLSALDRPDEALEALLSVRDGFAGLYAEDTGIHHWYADYLEDLATACSAVGAESEALKTAEDLVHVYRDRNAGMPAEPDRELAYSLLRLVGLRRDAGDVGQAIQAAREAAGLFRDLGEDARYVHCLCLVSDHLALLDDSDDGLGAAEEAVEAARREGGRPLGEALVTLGNRLDDRDRADESFAAAAEAVDVLTELGGHADLLAPALHDRGSRARSLGMHDLALQSALDATALYQELYEEDLAHGLLLADALCLLGQIREAEESFEHAVTALDRAVSLLERISRPDLPRAATALAVALHDASRYHERIGGLEKALGLMRRAITLYGELSRDEPDRFRPLLAGAWRSLGIYLAKLGQTEEAFTAALFDVDLHREIGDLPNLAQALRALGLHHEALGRPAEAVGATRESLEVYEELHLLRGGAYFAAQTAVVSSRLAALVGAPEAVALRERAVALFTEAGEAVEAAAELMRLLRERSLAGLDVEPTIAAISAQGSAVGTVRHLNAVADELLDDGALEAADLLHTRAWALWEIHLLEVPDAPRVTAVALLETDAALRARLGLPDAAATAQAEALELLEPLLDAYAAEHLNALARVLSKLAGYLADADRPGDALPHQTRAAGLHEDIATRSPAHRPALATALSVLADLQSRTGAPEAARTRARAEALTAALTDE</sequence>
<dbReference type="SMART" id="SM00028">
    <property type="entry name" value="TPR"/>
    <property type="match status" value="5"/>
</dbReference>
<gene>
    <name evidence="3" type="ORF">EDD29_0471</name>
</gene>
<evidence type="ECO:0000313" key="4">
    <source>
        <dbReference type="Proteomes" id="UP000272400"/>
    </source>
</evidence>
<dbReference type="InterPro" id="IPR019734">
    <property type="entry name" value="TPR_rpt"/>
</dbReference>
<protein>
    <submittedName>
        <fullName evidence="3">Tetratricopeptide repeat protein</fullName>
    </submittedName>
</protein>
<dbReference type="RefSeq" id="WP_123661940.1">
    <property type="nucleotide sequence ID" value="NZ_RJKE01000001.1"/>
</dbReference>
<name>A0A3N1CNY5_9ACTN</name>
<feature type="compositionally biased region" description="Low complexity" evidence="2">
    <location>
        <begin position="899"/>
        <end position="908"/>
    </location>
</feature>
<feature type="coiled-coil region" evidence="1">
    <location>
        <begin position="190"/>
        <end position="217"/>
    </location>
</feature>
<keyword evidence="4" id="KW-1185">Reference proteome</keyword>
<dbReference type="InterPro" id="IPR011990">
    <property type="entry name" value="TPR-like_helical_dom_sf"/>
</dbReference>
<evidence type="ECO:0000313" key="3">
    <source>
        <dbReference type="EMBL" id="ROO82983.1"/>
    </source>
</evidence>
<reference evidence="3 4" key="1">
    <citation type="submission" date="2018-11" db="EMBL/GenBank/DDBJ databases">
        <title>Sequencing the genomes of 1000 actinobacteria strains.</title>
        <authorList>
            <person name="Klenk H.-P."/>
        </authorList>
    </citation>
    <scope>NUCLEOTIDE SEQUENCE [LARGE SCALE GENOMIC DNA]</scope>
    <source>
        <strain evidence="3 4">DSM 44254</strain>
    </source>
</reference>
<accession>A0A3N1CNY5</accession>
<dbReference type="EMBL" id="RJKE01000001">
    <property type="protein sequence ID" value="ROO82983.1"/>
    <property type="molecule type" value="Genomic_DNA"/>
</dbReference>
<proteinExistence type="predicted"/>
<dbReference type="AlphaFoldDB" id="A0A3N1CNY5"/>
<dbReference type="PANTHER" id="PTHR19959:SF119">
    <property type="entry name" value="FUNGAL LIPASE-LIKE DOMAIN-CONTAINING PROTEIN"/>
    <property type="match status" value="1"/>
</dbReference>